<evidence type="ECO:0000313" key="1">
    <source>
        <dbReference type="EMBL" id="GAA4203326.1"/>
    </source>
</evidence>
<dbReference type="InterPro" id="IPR007367">
    <property type="entry name" value="DUF433"/>
</dbReference>
<reference evidence="2" key="1">
    <citation type="journal article" date="2019" name="Int. J. Syst. Evol. Microbiol.">
        <title>The Global Catalogue of Microorganisms (GCM) 10K type strain sequencing project: providing services to taxonomists for standard genome sequencing and annotation.</title>
        <authorList>
            <consortium name="The Broad Institute Genomics Platform"/>
            <consortium name="The Broad Institute Genome Sequencing Center for Infectious Disease"/>
            <person name="Wu L."/>
            <person name="Ma J."/>
        </authorList>
    </citation>
    <scope>NUCLEOTIDE SEQUENCE [LARGE SCALE GENOMIC DNA]</scope>
    <source>
        <strain evidence="2">JCM 17626</strain>
    </source>
</reference>
<sequence>MAQEQIKLFDRITSTDGLMGGRPTIRRLRFPVSDILELLAAGMNEKQILEEHPVLEKEDIKSALLYSAQKVNEDFLSE</sequence>
<dbReference type="PANTHER" id="PTHR34849:SF3">
    <property type="entry name" value="SSR2962 PROTEIN"/>
    <property type="match status" value="1"/>
</dbReference>
<protein>
    <recommendedName>
        <fullName evidence="3">DUF433 domain-containing protein</fullName>
    </recommendedName>
</protein>
<accession>A0ABP8BCV9</accession>
<evidence type="ECO:0000313" key="2">
    <source>
        <dbReference type="Proteomes" id="UP001501772"/>
    </source>
</evidence>
<dbReference type="Pfam" id="PF04255">
    <property type="entry name" value="DUF433"/>
    <property type="match status" value="1"/>
</dbReference>
<dbReference type="EMBL" id="BAABBY010000004">
    <property type="protein sequence ID" value="GAA4203326.1"/>
    <property type="molecule type" value="Genomic_DNA"/>
</dbReference>
<dbReference type="Proteomes" id="UP001501772">
    <property type="component" value="Unassembled WGS sequence"/>
</dbReference>
<name>A0ABP8BCV9_9SPHI</name>
<dbReference type="InterPro" id="IPR009057">
    <property type="entry name" value="Homeodomain-like_sf"/>
</dbReference>
<comment type="caution">
    <text evidence="1">The sequence shown here is derived from an EMBL/GenBank/DDBJ whole genome shotgun (WGS) entry which is preliminary data.</text>
</comment>
<dbReference type="RefSeq" id="WP_344851275.1">
    <property type="nucleotide sequence ID" value="NZ_BAABBY010000004.1"/>
</dbReference>
<gene>
    <name evidence="1" type="ORF">GCM10022289_19380</name>
</gene>
<organism evidence="1 2">
    <name type="scientific">Pedobacter jeongneungensis</name>
    <dbReference type="NCBI Taxonomy" id="947309"/>
    <lineage>
        <taxon>Bacteria</taxon>
        <taxon>Pseudomonadati</taxon>
        <taxon>Bacteroidota</taxon>
        <taxon>Sphingobacteriia</taxon>
        <taxon>Sphingobacteriales</taxon>
        <taxon>Sphingobacteriaceae</taxon>
        <taxon>Pedobacter</taxon>
    </lineage>
</organism>
<dbReference type="InterPro" id="IPR036388">
    <property type="entry name" value="WH-like_DNA-bd_sf"/>
</dbReference>
<dbReference type="PANTHER" id="PTHR34849">
    <property type="entry name" value="SSL5025 PROTEIN"/>
    <property type="match status" value="1"/>
</dbReference>
<proteinExistence type="predicted"/>
<keyword evidence="2" id="KW-1185">Reference proteome</keyword>
<evidence type="ECO:0008006" key="3">
    <source>
        <dbReference type="Google" id="ProtNLM"/>
    </source>
</evidence>
<dbReference type="SUPFAM" id="SSF46689">
    <property type="entry name" value="Homeodomain-like"/>
    <property type="match status" value="1"/>
</dbReference>
<dbReference type="Gene3D" id="1.10.10.10">
    <property type="entry name" value="Winged helix-like DNA-binding domain superfamily/Winged helix DNA-binding domain"/>
    <property type="match status" value="1"/>
</dbReference>